<sequence length="290" mass="32403">MKIGLVVCPTLVKQPFQALKQMELIMQQQVKNAYDLLVFPQAYLQGIYAISDDANTANRIAIRQDSKLINKLRSFCAKYCLGVAFGFYEKDDANAIYDSFMIVNREGKIRSIQRQLSSHWGETAGNQGADNTNSEKVNLDQLALNDLLFEEAEQKELLAELEQNDAIDSEHPLQANFSQGDALQCSFFAGKRVLILIGQDLVQESLIEAAASLEPDIVLCPDALALTEKEYDEHKHKVWPAISERLDCPLLIVNGCYQDTYVKGGALAYIGRKFPLELKIGEMGILPVEL</sequence>
<evidence type="ECO:0000313" key="3">
    <source>
        <dbReference type="Proteomes" id="UP000070080"/>
    </source>
</evidence>
<dbReference type="SUPFAM" id="SSF56317">
    <property type="entry name" value="Carbon-nitrogen hydrolase"/>
    <property type="match status" value="1"/>
</dbReference>
<dbReference type="InterPro" id="IPR003010">
    <property type="entry name" value="C-N_Hydrolase"/>
</dbReference>
<dbReference type="InterPro" id="IPR036526">
    <property type="entry name" value="C-N_Hydrolase_sf"/>
</dbReference>
<dbReference type="AlphaFoldDB" id="A0A133YFR6"/>
<dbReference type="RefSeq" id="WP_066713400.1">
    <property type="nucleotide sequence ID" value="NZ_CP118869.1"/>
</dbReference>
<dbReference type="EMBL" id="LSCV01000008">
    <property type="protein sequence ID" value="KXB41997.1"/>
    <property type="molecule type" value="Genomic_DNA"/>
</dbReference>
<dbReference type="Pfam" id="PF00795">
    <property type="entry name" value="CN_hydrolase"/>
    <property type="match status" value="1"/>
</dbReference>
<evidence type="ECO:0000259" key="1">
    <source>
        <dbReference type="Pfam" id="PF00795"/>
    </source>
</evidence>
<dbReference type="Proteomes" id="UP000070080">
    <property type="component" value="Unassembled WGS sequence"/>
</dbReference>
<name>A0A133YFR6_9FIRM</name>
<dbReference type="Gene3D" id="3.60.110.10">
    <property type="entry name" value="Carbon-nitrogen hydrolase"/>
    <property type="match status" value="1"/>
</dbReference>
<accession>A0A133YFR6</accession>
<dbReference type="STRING" id="1497955.HMPREF1872_00469"/>
<protein>
    <recommendedName>
        <fullName evidence="1">CN hydrolase domain-containing protein</fullName>
    </recommendedName>
</protein>
<dbReference type="OrthoDB" id="9803818at2"/>
<reference evidence="3" key="1">
    <citation type="submission" date="2016-01" db="EMBL/GenBank/DDBJ databases">
        <authorList>
            <person name="Mitreva M."/>
            <person name="Pepin K.H."/>
            <person name="Mihindukulasuriya K.A."/>
            <person name="Fulton R."/>
            <person name="Fronick C."/>
            <person name="O'Laughlin M."/>
            <person name="Miner T."/>
            <person name="Herter B."/>
            <person name="Rosa B.A."/>
            <person name="Cordes M."/>
            <person name="Tomlinson C."/>
            <person name="Wollam A."/>
            <person name="Palsikar V.B."/>
            <person name="Mardis E.R."/>
            <person name="Wilson R.K."/>
        </authorList>
    </citation>
    <scope>NUCLEOTIDE SEQUENCE [LARGE SCALE GENOMIC DNA]</scope>
    <source>
        <strain evidence="3">KA00274</strain>
    </source>
</reference>
<evidence type="ECO:0000313" key="2">
    <source>
        <dbReference type="EMBL" id="KXB41997.1"/>
    </source>
</evidence>
<comment type="caution">
    <text evidence="2">The sequence shown here is derived from an EMBL/GenBank/DDBJ whole genome shotgun (WGS) entry which is preliminary data.</text>
</comment>
<feature type="domain" description="CN hydrolase" evidence="1">
    <location>
        <begin position="19"/>
        <end position="116"/>
    </location>
</feature>
<organism evidence="2 3">
    <name type="scientific">Amygdalobacter nucleatus</name>
    <dbReference type="NCBI Taxonomy" id="3029274"/>
    <lineage>
        <taxon>Bacteria</taxon>
        <taxon>Bacillati</taxon>
        <taxon>Bacillota</taxon>
        <taxon>Clostridia</taxon>
        <taxon>Eubacteriales</taxon>
        <taxon>Oscillospiraceae</taxon>
        <taxon>Amygdalobacter</taxon>
    </lineage>
</organism>
<gene>
    <name evidence="2" type="ORF">HMPREF1872_00469</name>
</gene>
<proteinExistence type="predicted"/>
<keyword evidence="3" id="KW-1185">Reference proteome</keyword>